<dbReference type="RefSeq" id="WP_104508066.1">
    <property type="nucleotide sequence ID" value="NZ_JACIGC010000004.1"/>
</dbReference>
<dbReference type="InterPro" id="IPR023214">
    <property type="entry name" value="HAD_sf"/>
</dbReference>
<evidence type="ECO:0000313" key="1">
    <source>
        <dbReference type="EMBL" id="PPQ30757.1"/>
    </source>
</evidence>
<dbReference type="Pfam" id="PF13419">
    <property type="entry name" value="HAD_2"/>
    <property type="match status" value="1"/>
</dbReference>
<dbReference type="InterPro" id="IPR023198">
    <property type="entry name" value="PGP-like_dom2"/>
</dbReference>
<dbReference type="SFLD" id="SFLDG01129">
    <property type="entry name" value="C1.5:_HAD__Beta-PGM__Phosphata"/>
    <property type="match status" value="1"/>
</dbReference>
<dbReference type="OrthoDB" id="9793014at2"/>
<evidence type="ECO:0000313" key="2">
    <source>
        <dbReference type="Proteomes" id="UP000239089"/>
    </source>
</evidence>
<dbReference type="PANTHER" id="PTHR43434">
    <property type="entry name" value="PHOSPHOGLYCOLATE PHOSPHATASE"/>
    <property type="match status" value="1"/>
</dbReference>
<dbReference type="GO" id="GO:0006281">
    <property type="term" value="P:DNA repair"/>
    <property type="evidence" value="ECO:0007669"/>
    <property type="project" value="TreeGrafter"/>
</dbReference>
<dbReference type="GO" id="GO:0008967">
    <property type="term" value="F:phosphoglycolate phosphatase activity"/>
    <property type="evidence" value="ECO:0007669"/>
    <property type="project" value="TreeGrafter"/>
</dbReference>
<dbReference type="EMBL" id="NHSJ01000073">
    <property type="protein sequence ID" value="PPQ30757.1"/>
    <property type="molecule type" value="Genomic_DNA"/>
</dbReference>
<gene>
    <name evidence="1" type="ORF">CCR94_11905</name>
</gene>
<dbReference type="Proteomes" id="UP000239089">
    <property type="component" value="Unassembled WGS sequence"/>
</dbReference>
<comment type="caution">
    <text evidence="1">The sequence shown here is derived from an EMBL/GenBank/DDBJ whole genome shotgun (WGS) entry which is preliminary data.</text>
</comment>
<dbReference type="AlphaFoldDB" id="A0A2S6N834"/>
<dbReference type="SFLD" id="SFLDS00003">
    <property type="entry name" value="Haloacid_Dehalogenase"/>
    <property type="match status" value="1"/>
</dbReference>
<dbReference type="Gene3D" id="3.40.50.1000">
    <property type="entry name" value="HAD superfamily/HAD-like"/>
    <property type="match status" value="1"/>
</dbReference>
<protein>
    <submittedName>
        <fullName evidence="1">HAD family hydrolase</fullName>
    </submittedName>
</protein>
<keyword evidence="2" id="KW-1185">Reference proteome</keyword>
<sequence length="208" mass="23209">MTYSLVIFDLDGTLADSFPWFTRHVNAAAEKFGFRRVENFEALRHADFRETFDRLEVPRWKWPAIARHMRQVKTLHLHEIALFAGVEPMLRALSGAGVRLALVSSDSEANARRQLGALADLFSQFDCGASVFGKARKFRRVTRLAGVAPDAVLSIGDEIRDIEAARDAGIACGAVCWGYAAPEVLRTREPDFIFTRIDDIVEALLKSA</sequence>
<dbReference type="InterPro" id="IPR050155">
    <property type="entry name" value="HAD-like_hydrolase_sf"/>
</dbReference>
<dbReference type="Gene3D" id="1.10.150.240">
    <property type="entry name" value="Putative phosphatase, domain 2"/>
    <property type="match status" value="1"/>
</dbReference>
<dbReference type="GO" id="GO:0005829">
    <property type="term" value="C:cytosol"/>
    <property type="evidence" value="ECO:0007669"/>
    <property type="project" value="TreeGrafter"/>
</dbReference>
<dbReference type="NCBIfam" id="TIGR01549">
    <property type="entry name" value="HAD-SF-IA-v1"/>
    <property type="match status" value="1"/>
</dbReference>
<proteinExistence type="predicted"/>
<dbReference type="InterPro" id="IPR041492">
    <property type="entry name" value="HAD_2"/>
</dbReference>
<dbReference type="SUPFAM" id="SSF56784">
    <property type="entry name" value="HAD-like"/>
    <property type="match status" value="1"/>
</dbReference>
<dbReference type="PANTHER" id="PTHR43434:SF13">
    <property type="entry name" value="PHOSPHOGLYCOLATE PHOSPHATASE"/>
    <property type="match status" value="1"/>
</dbReference>
<keyword evidence="1" id="KW-0378">Hydrolase</keyword>
<organism evidence="1 2">
    <name type="scientific">Rhodoblastus sphagnicola</name>
    <dbReference type="NCBI Taxonomy" id="333368"/>
    <lineage>
        <taxon>Bacteria</taxon>
        <taxon>Pseudomonadati</taxon>
        <taxon>Pseudomonadota</taxon>
        <taxon>Alphaproteobacteria</taxon>
        <taxon>Hyphomicrobiales</taxon>
        <taxon>Rhodoblastaceae</taxon>
        <taxon>Rhodoblastus</taxon>
    </lineage>
</organism>
<accession>A0A2S6N834</accession>
<reference evidence="1 2" key="1">
    <citation type="journal article" date="2018" name="Arch. Microbiol.">
        <title>New insights into the metabolic potential of the phototrophic purple bacterium Rhodopila globiformis DSM 161(T) from its draft genome sequence and evidence for a vanadium-dependent nitrogenase.</title>
        <authorList>
            <person name="Imhoff J.F."/>
            <person name="Rahn T."/>
            <person name="Kunzel S."/>
            <person name="Neulinger S.C."/>
        </authorList>
    </citation>
    <scope>NUCLEOTIDE SEQUENCE [LARGE SCALE GENOMIC DNA]</scope>
    <source>
        <strain evidence="1 2">DSM 16996</strain>
    </source>
</reference>
<name>A0A2S6N834_9HYPH</name>
<dbReference type="InterPro" id="IPR006439">
    <property type="entry name" value="HAD-SF_hydro_IA"/>
</dbReference>
<dbReference type="InterPro" id="IPR036412">
    <property type="entry name" value="HAD-like_sf"/>
</dbReference>